<dbReference type="PANTHER" id="PTHR33171">
    <property type="entry name" value="LAR_N DOMAIN-CONTAINING PROTEIN"/>
    <property type="match status" value="1"/>
</dbReference>
<gene>
    <name evidence="3" type="primary">larA</name>
    <name evidence="3" type="ORF">MsAm2_10390</name>
</gene>
<feature type="domain" description="LarA-like N-terminal" evidence="1">
    <location>
        <begin position="11"/>
        <end position="212"/>
    </location>
</feature>
<dbReference type="NCBIfam" id="NF033504">
    <property type="entry name" value="Ni_dep_LarA"/>
    <property type="match status" value="1"/>
</dbReference>
<dbReference type="EC" id="5.1.2.1" evidence="3"/>
<dbReference type="InterPro" id="IPR047926">
    <property type="entry name" value="Ni_dep_LarA"/>
</dbReference>
<dbReference type="AlphaFoldDB" id="A0AA96ZXN2"/>
<dbReference type="Gene3D" id="3.40.50.11440">
    <property type="match status" value="1"/>
</dbReference>
<feature type="domain" description="Lactate racemase C-terminal" evidence="2">
    <location>
        <begin position="272"/>
        <end position="411"/>
    </location>
</feature>
<keyword evidence="4" id="KW-1185">Reference proteome</keyword>
<dbReference type="InterPro" id="IPR048520">
    <property type="entry name" value="LarA_C"/>
</dbReference>
<dbReference type="Pfam" id="PF21113">
    <property type="entry name" value="LarA_C"/>
    <property type="match status" value="1"/>
</dbReference>
<accession>A0AA96ZXN2</accession>
<organism evidence="3 4">
    <name type="scientific">Methanolapillus ohkumae</name>
    <dbReference type="NCBI Taxonomy" id="3028298"/>
    <lineage>
        <taxon>Archaea</taxon>
        <taxon>Methanobacteriati</taxon>
        <taxon>Methanobacteriota</taxon>
        <taxon>Stenosarchaea group</taxon>
        <taxon>Methanomicrobia</taxon>
        <taxon>Methanosarcinales</taxon>
        <taxon>Methanosarcinaceae</taxon>
        <taxon>Methanolapillus</taxon>
    </lineage>
</organism>
<dbReference type="RefSeq" id="WP_338097221.1">
    <property type="nucleotide sequence ID" value="NZ_CP131061.1"/>
</dbReference>
<evidence type="ECO:0000259" key="1">
    <source>
        <dbReference type="Pfam" id="PF09861"/>
    </source>
</evidence>
<dbReference type="GO" id="GO:0050043">
    <property type="term" value="F:lactate racemase activity"/>
    <property type="evidence" value="ECO:0007669"/>
    <property type="project" value="UniProtKB-EC"/>
</dbReference>
<dbReference type="GeneID" id="89228457"/>
<proteinExistence type="predicted"/>
<dbReference type="PANTHER" id="PTHR33171:SF17">
    <property type="entry name" value="LARA-LIKE N-TERMINAL DOMAIN-CONTAINING PROTEIN"/>
    <property type="match status" value="1"/>
</dbReference>
<protein>
    <submittedName>
        <fullName evidence="3">Lactate racemase</fullName>
        <ecNumber evidence="3">5.1.2.1</ecNumber>
    </submittedName>
</protein>
<sequence>MIQFKEIQLPYGSGSVDFKIPEPNFSGYVLPTDEEVTTQPSDALIKNALRNPVGTKRLSEMASSADKIAVIVNDVTRPTPSQYLLPFVLKEIQAAGVPNENVTIFFALGLHRAQSMEEVKKLVGADVFNRYKCVQHETGSFPVKNFGKTSRGTPIEIYEDVVKNDLIVGIGEIGFHYYAGYSGGAKSLLPGVSSKEAVIANHKFMIEKNAASGRTDSPVRLDLEEAAKIVGLDFILNVVLDSHKNVVAAFAGDFILAHREGVKVVDKLYKIETEPADAVIVSCGGFPKDINLYQANKALDNATQAVVEGGSIVLVSECRDGIGNAVYDQWNKSCATADEAIARFKQEFEFGGHKAATTAAASKRFHLYLVSSLSPESAREAFFEPCKTVGDAIERILTKNPDAKIQVIPYGGQTLPVMKES</sequence>
<dbReference type="Pfam" id="PF09861">
    <property type="entry name" value="Lar_N"/>
    <property type="match status" value="1"/>
</dbReference>
<reference evidence="3 4" key="1">
    <citation type="submission" date="2023-07" db="EMBL/GenBank/DDBJ databases">
        <title>Closed genome sequence of Methanosarcinaceae archaeon Am2.</title>
        <authorList>
            <person name="Poehlein A."/>
            <person name="Protasov E."/>
            <person name="Platt K."/>
            <person name="Reeh H."/>
            <person name="Daniel R."/>
            <person name="Brune A."/>
        </authorList>
    </citation>
    <scope>NUCLEOTIDE SEQUENCE [LARGE SCALE GENOMIC DNA]</scope>
    <source>
        <strain evidence="3 4">Am2</strain>
    </source>
</reference>
<name>A0AA96ZXN2_9EURY</name>
<evidence type="ECO:0000259" key="2">
    <source>
        <dbReference type="Pfam" id="PF21113"/>
    </source>
</evidence>
<keyword evidence="3" id="KW-0413">Isomerase</keyword>
<dbReference type="InterPro" id="IPR018657">
    <property type="entry name" value="LarA-like_N"/>
</dbReference>
<dbReference type="InterPro" id="IPR048068">
    <property type="entry name" value="LarA-like"/>
</dbReference>
<dbReference type="Gene3D" id="3.90.226.30">
    <property type="match status" value="1"/>
</dbReference>
<evidence type="ECO:0000313" key="4">
    <source>
        <dbReference type="Proteomes" id="UP001304970"/>
    </source>
</evidence>
<dbReference type="Proteomes" id="UP001304970">
    <property type="component" value="Chromosome"/>
</dbReference>
<evidence type="ECO:0000313" key="3">
    <source>
        <dbReference type="EMBL" id="WNY27247.1"/>
    </source>
</evidence>
<dbReference type="EMBL" id="CP131061">
    <property type="protein sequence ID" value="WNY27247.1"/>
    <property type="molecule type" value="Genomic_DNA"/>
</dbReference>
<dbReference type="InterPro" id="IPR043166">
    <property type="entry name" value="LarA-like_C"/>
</dbReference>